<sequence length="346" mass="37077">MVEHSTPTTAGRLPDEGPAARSPGGPEAEDVGDVPSGEREAAVEALMSRTHVAMSVRLSPDRPPSSFRARVRQHRLHDLTLVDTTCDPCSGVRSRRRAALTREPYLGVMVLGRGRETVDLGDGIRADMRPGSAVVWRSDRPARIEVHEPQTKRTLIVPRSALDEVGAASRLFRTTVLEPSAPGTRLLTGYLDLLARSGAQLGTQARGAARNAALELVAAAVAGGDPSSGTGVPTPPRALVDAWIEGQLLGGDLRPERIAAAQGLSVRTLYRMFEESGETVAAYVRARRLARARHDIVTTGETITDIAIRWGYTDASHFSRAFRGAYGSSPSDYRELFSGCGPMPSP</sequence>
<dbReference type="Pfam" id="PF14525">
    <property type="entry name" value="AraC_binding_2"/>
    <property type="match status" value="1"/>
</dbReference>
<protein>
    <submittedName>
        <fullName evidence="6">Helix-turn-helix domain-containing protein</fullName>
    </submittedName>
</protein>
<organism evidence="6 7">
    <name type="scientific">Actinomycetospora flava</name>
    <dbReference type="NCBI Taxonomy" id="3129232"/>
    <lineage>
        <taxon>Bacteria</taxon>
        <taxon>Bacillati</taxon>
        <taxon>Actinomycetota</taxon>
        <taxon>Actinomycetes</taxon>
        <taxon>Pseudonocardiales</taxon>
        <taxon>Pseudonocardiaceae</taxon>
        <taxon>Actinomycetospora</taxon>
    </lineage>
</organism>
<dbReference type="PANTHER" id="PTHR46796:SF6">
    <property type="entry name" value="ARAC SUBFAMILY"/>
    <property type="match status" value="1"/>
</dbReference>
<keyword evidence="7" id="KW-1185">Reference proteome</keyword>
<dbReference type="Gene3D" id="1.10.10.60">
    <property type="entry name" value="Homeodomain-like"/>
    <property type="match status" value="1"/>
</dbReference>
<proteinExistence type="predicted"/>
<accession>A0ABU8MAK3</accession>
<dbReference type="InterPro" id="IPR035418">
    <property type="entry name" value="AraC-bd_2"/>
</dbReference>
<dbReference type="InterPro" id="IPR018060">
    <property type="entry name" value="HTH_AraC"/>
</dbReference>
<keyword evidence="3" id="KW-0804">Transcription</keyword>
<dbReference type="SMART" id="SM00342">
    <property type="entry name" value="HTH_ARAC"/>
    <property type="match status" value="1"/>
</dbReference>
<evidence type="ECO:0000313" key="7">
    <source>
        <dbReference type="Proteomes" id="UP001369736"/>
    </source>
</evidence>
<evidence type="ECO:0000256" key="3">
    <source>
        <dbReference type="ARBA" id="ARBA00023163"/>
    </source>
</evidence>
<evidence type="ECO:0000259" key="5">
    <source>
        <dbReference type="PROSITE" id="PS01124"/>
    </source>
</evidence>
<keyword evidence="2" id="KW-0238">DNA-binding</keyword>
<feature type="region of interest" description="Disordered" evidence="4">
    <location>
        <begin position="1"/>
        <end position="37"/>
    </location>
</feature>
<evidence type="ECO:0000256" key="2">
    <source>
        <dbReference type="ARBA" id="ARBA00023125"/>
    </source>
</evidence>
<dbReference type="PRINTS" id="PR00032">
    <property type="entry name" value="HTHARAC"/>
</dbReference>
<dbReference type="PROSITE" id="PS01124">
    <property type="entry name" value="HTH_ARAC_FAMILY_2"/>
    <property type="match status" value="1"/>
</dbReference>
<gene>
    <name evidence="6" type="ORF">WCD58_24460</name>
</gene>
<evidence type="ECO:0000256" key="1">
    <source>
        <dbReference type="ARBA" id="ARBA00023015"/>
    </source>
</evidence>
<dbReference type="InterPro" id="IPR020449">
    <property type="entry name" value="Tscrpt_reg_AraC-type_HTH"/>
</dbReference>
<dbReference type="EMBL" id="JBBEGM010000011">
    <property type="protein sequence ID" value="MEJ2864333.1"/>
    <property type="molecule type" value="Genomic_DNA"/>
</dbReference>
<dbReference type="InterPro" id="IPR009057">
    <property type="entry name" value="Homeodomain-like_sf"/>
</dbReference>
<dbReference type="PANTHER" id="PTHR46796">
    <property type="entry name" value="HTH-TYPE TRANSCRIPTIONAL ACTIVATOR RHAS-RELATED"/>
    <property type="match status" value="1"/>
</dbReference>
<dbReference type="RefSeq" id="WP_337705694.1">
    <property type="nucleotide sequence ID" value="NZ_JBBEGM010000011.1"/>
</dbReference>
<reference evidence="6 7" key="1">
    <citation type="submission" date="2024-03" db="EMBL/GenBank/DDBJ databases">
        <title>Actinomycetospora sp. OC33-EN07, a novel actinomycete isolated from wild orchid (Aerides multiflora).</title>
        <authorList>
            <person name="Suriyachadkun C."/>
        </authorList>
    </citation>
    <scope>NUCLEOTIDE SEQUENCE [LARGE SCALE GENOMIC DNA]</scope>
    <source>
        <strain evidence="6 7">OC33-EN07</strain>
    </source>
</reference>
<dbReference type="Pfam" id="PF12833">
    <property type="entry name" value="HTH_18"/>
    <property type="match status" value="1"/>
</dbReference>
<comment type="caution">
    <text evidence="6">The sequence shown here is derived from an EMBL/GenBank/DDBJ whole genome shotgun (WGS) entry which is preliminary data.</text>
</comment>
<feature type="domain" description="HTH araC/xylS-type" evidence="5">
    <location>
        <begin position="238"/>
        <end position="336"/>
    </location>
</feature>
<dbReference type="Proteomes" id="UP001369736">
    <property type="component" value="Unassembled WGS sequence"/>
</dbReference>
<keyword evidence="1" id="KW-0805">Transcription regulation</keyword>
<evidence type="ECO:0000313" key="6">
    <source>
        <dbReference type="EMBL" id="MEJ2864333.1"/>
    </source>
</evidence>
<name>A0ABU8MAK3_9PSEU</name>
<evidence type="ECO:0000256" key="4">
    <source>
        <dbReference type="SAM" id="MobiDB-lite"/>
    </source>
</evidence>
<dbReference type="SUPFAM" id="SSF46689">
    <property type="entry name" value="Homeodomain-like"/>
    <property type="match status" value="1"/>
</dbReference>
<dbReference type="InterPro" id="IPR050204">
    <property type="entry name" value="AraC_XylS_family_regulators"/>
</dbReference>